<dbReference type="AlphaFoldDB" id="E2ZEH6"/>
<evidence type="ECO:0000256" key="1">
    <source>
        <dbReference type="ARBA" id="ARBA00004496"/>
    </source>
</evidence>
<keyword evidence="3" id="KW-0963">Cytoplasm</keyword>
<keyword evidence="4 10" id="KW-0808">Transferase</keyword>
<accession>E2ZEH6</accession>
<dbReference type="InterPro" id="IPR046938">
    <property type="entry name" value="DNA_clamp_sf"/>
</dbReference>
<dbReference type="EMBL" id="AECU01000008">
    <property type="protein sequence ID" value="EFQ08424.1"/>
    <property type="molecule type" value="Genomic_DNA"/>
</dbReference>
<evidence type="ECO:0000313" key="11">
    <source>
        <dbReference type="Proteomes" id="UP000006028"/>
    </source>
</evidence>
<dbReference type="GO" id="GO:0006271">
    <property type="term" value="P:DNA strand elongation involved in DNA replication"/>
    <property type="evidence" value="ECO:0007669"/>
    <property type="project" value="TreeGrafter"/>
</dbReference>
<protein>
    <submittedName>
        <fullName evidence="10">DNA polymerase III beta subunit domain protein</fullName>
        <ecNumber evidence="10">2.7.7.7</ecNumber>
    </submittedName>
</protein>
<evidence type="ECO:0000259" key="9">
    <source>
        <dbReference type="Pfam" id="PF02768"/>
    </source>
</evidence>
<dbReference type="InterPro" id="IPR022635">
    <property type="entry name" value="DNA_polIII_beta_C"/>
</dbReference>
<sequence>RNVIPADSRTRVTIDTKEFIETIERASLIITERLKNPLRISFTEGRVVVRCQTNLGRVVDEFNADCEGDEVEIGFNNRYLLDALRNARTEKVRMEISGPLSPVKVLPAEGNDFLYLVLPVRFKND</sequence>
<keyword evidence="5 10" id="KW-0548">Nucleotidyltransferase</keyword>
<keyword evidence="6" id="KW-0235">DNA replication</keyword>
<dbReference type="Pfam" id="PF02768">
    <property type="entry name" value="DNA_pol3_beta_3"/>
    <property type="match status" value="1"/>
</dbReference>
<dbReference type="InterPro" id="IPR001001">
    <property type="entry name" value="DNA_polIII_beta"/>
</dbReference>
<evidence type="ECO:0000313" key="10">
    <source>
        <dbReference type="EMBL" id="EFQ08424.1"/>
    </source>
</evidence>
<dbReference type="Gene3D" id="3.10.150.10">
    <property type="entry name" value="DNA Polymerase III, subunit A, domain 2"/>
    <property type="match status" value="1"/>
</dbReference>
<feature type="non-terminal residue" evidence="10">
    <location>
        <position position="1"/>
    </location>
</feature>
<dbReference type="CDD" id="cd00140">
    <property type="entry name" value="beta_clamp"/>
    <property type="match status" value="1"/>
</dbReference>
<dbReference type="SUPFAM" id="SSF55979">
    <property type="entry name" value="DNA clamp"/>
    <property type="match status" value="1"/>
</dbReference>
<dbReference type="GO" id="GO:0009360">
    <property type="term" value="C:DNA polymerase III complex"/>
    <property type="evidence" value="ECO:0007669"/>
    <property type="project" value="InterPro"/>
</dbReference>
<dbReference type="GO" id="GO:0005737">
    <property type="term" value="C:cytoplasm"/>
    <property type="evidence" value="ECO:0007669"/>
    <property type="project" value="UniProtKB-SubCell"/>
</dbReference>
<dbReference type="GO" id="GO:0003677">
    <property type="term" value="F:DNA binding"/>
    <property type="evidence" value="ECO:0007669"/>
    <property type="project" value="UniProtKB-KW"/>
</dbReference>
<dbReference type="GO" id="GO:0003887">
    <property type="term" value="F:DNA-directed DNA polymerase activity"/>
    <property type="evidence" value="ECO:0007669"/>
    <property type="project" value="UniProtKB-KW"/>
</dbReference>
<dbReference type="STRING" id="748224.HMPREF9436_00051"/>
<keyword evidence="8" id="KW-0238">DNA-binding</keyword>
<comment type="subcellular location">
    <subcellularLocation>
        <location evidence="1">Cytoplasm</location>
    </subcellularLocation>
</comment>
<evidence type="ECO:0000256" key="5">
    <source>
        <dbReference type="ARBA" id="ARBA00022695"/>
    </source>
</evidence>
<dbReference type="Proteomes" id="UP000006028">
    <property type="component" value="Unassembled WGS sequence"/>
</dbReference>
<dbReference type="PANTHER" id="PTHR30478:SF0">
    <property type="entry name" value="BETA SLIDING CLAMP"/>
    <property type="match status" value="1"/>
</dbReference>
<comment type="similarity">
    <text evidence="2">Belongs to the beta sliding clamp family.</text>
</comment>
<dbReference type="HOGENOM" id="CLU_1986212_0_0_9"/>
<evidence type="ECO:0000256" key="6">
    <source>
        <dbReference type="ARBA" id="ARBA00022705"/>
    </source>
</evidence>
<organism evidence="10 11">
    <name type="scientific">Faecalibacterium cf. prausnitzii KLE1255</name>
    <dbReference type="NCBI Taxonomy" id="748224"/>
    <lineage>
        <taxon>Bacteria</taxon>
        <taxon>Bacillati</taxon>
        <taxon>Bacillota</taxon>
        <taxon>Clostridia</taxon>
        <taxon>Eubacteriales</taxon>
        <taxon>Oscillospiraceae</taxon>
        <taxon>Faecalibacterium</taxon>
    </lineage>
</organism>
<comment type="caution">
    <text evidence="10">The sequence shown here is derived from an EMBL/GenBank/DDBJ whole genome shotgun (WGS) entry which is preliminary data.</text>
</comment>
<evidence type="ECO:0000256" key="3">
    <source>
        <dbReference type="ARBA" id="ARBA00022490"/>
    </source>
</evidence>
<evidence type="ECO:0000256" key="8">
    <source>
        <dbReference type="ARBA" id="ARBA00023125"/>
    </source>
</evidence>
<feature type="domain" description="DNA polymerase III beta sliding clamp C-terminal" evidence="9">
    <location>
        <begin position="1"/>
        <end position="121"/>
    </location>
</feature>
<name>E2ZEH6_9FIRM</name>
<reference evidence="10 11" key="1">
    <citation type="submission" date="2010-08" db="EMBL/GenBank/DDBJ databases">
        <authorList>
            <person name="Weinstock G."/>
            <person name="Sodergren E."/>
            <person name="Clifton S."/>
            <person name="Fulton L."/>
            <person name="Fulton B."/>
            <person name="Courtney L."/>
            <person name="Fronick C."/>
            <person name="Harrison M."/>
            <person name="Strong C."/>
            <person name="Farmer C."/>
            <person name="Delahaunty K."/>
            <person name="Markovic C."/>
            <person name="Hall O."/>
            <person name="Minx P."/>
            <person name="Tomlinson C."/>
            <person name="Mitreva M."/>
            <person name="Hou S."/>
            <person name="Chen J."/>
            <person name="Wollam A."/>
            <person name="Pepin K.H."/>
            <person name="Johnson M."/>
            <person name="Bhonagiri V."/>
            <person name="Zhang X."/>
            <person name="Suruliraj S."/>
            <person name="Warren W."/>
            <person name="Chinwalla A."/>
            <person name="Mardis E.R."/>
            <person name="Wilson R.K."/>
        </authorList>
    </citation>
    <scope>NUCLEOTIDE SEQUENCE [LARGE SCALE GENOMIC DNA]</scope>
    <source>
        <strain evidence="10 11">KLE1255</strain>
    </source>
</reference>
<proteinExistence type="inferred from homology"/>
<evidence type="ECO:0000256" key="4">
    <source>
        <dbReference type="ARBA" id="ARBA00022679"/>
    </source>
</evidence>
<dbReference type="GO" id="GO:0008408">
    <property type="term" value="F:3'-5' exonuclease activity"/>
    <property type="evidence" value="ECO:0007669"/>
    <property type="project" value="InterPro"/>
</dbReference>
<evidence type="ECO:0000256" key="7">
    <source>
        <dbReference type="ARBA" id="ARBA00022932"/>
    </source>
</evidence>
<dbReference type="EC" id="2.7.7.7" evidence="10"/>
<gene>
    <name evidence="10" type="primary">dnaN</name>
    <name evidence="10" type="ORF">HMPREF9436_00051</name>
</gene>
<dbReference type="PANTHER" id="PTHR30478">
    <property type="entry name" value="DNA POLYMERASE III SUBUNIT BETA"/>
    <property type="match status" value="1"/>
</dbReference>
<evidence type="ECO:0000256" key="2">
    <source>
        <dbReference type="ARBA" id="ARBA00010752"/>
    </source>
</evidence>
<dbReference type="eggNOG" id="COG0592">
    <property type="taxonomic scope" value="Bacteria"/>
</dbReference>
<keyword evidence="7" id="KW-0239">DNA-directed DNA polymerase</keyword>